<proteinExistence type="predicted"/>
<reference evidence="1" key="2">
    <citation type="journal article" date="2015" name="Data Brief">
        <title>Shoot transcriptome of the giant reed, Arundo donax.</title>
        <authorList>
            <person name="Barrero R.A."/>
            <person name="Guerrero F.D."/>
            <person name="Moolhuijzen P."/>
            <person name="Goolsby J.A."/>
            <person name="Tidwell J."/>
            <person name="Bellgard S.E."/>
            <person name="Bellgard M.I."/>
        </authorList>
    </citation>
    <scope>NUCLEOTIDE SEQUENCE</scope>
    <source>
        <tissue evidence="1">Shoot tissue taken approximately 20 cm above the soil surface</tissue>
    </source>
</reference>
<name>A0A0A9AM08_ARUDO</name>
<evidence type="ECO:0000313" key="1">
    <source>
        <dbReference type="EMBL" id="JAD52151.1"/>
    </source>
</evidence>
<dbReference type="EMBL" id="GBRH01245744">
    <property type="protein sequence ID" value="JAD52151.1"/>
    <property type="molecule type" value="Transcribed_RNA"/>
</dbReference>
<protein>
    <submittedName>
        <fullName evidence="1">Uncharacterized protein</fullName>
    </submittedName>
</protein>
<organism evidence="1">
    <name type="scientific">Arundo donax</name>
    <name type="common">Giant reed</name>
    <name type="synonym">Donax arundinaceus</name>
    <dbReference type="NCBI Taxonomy" id="35708"/>
    <lineage>
        <taxon>Eukaryota</taxon>
        <taxon>Viridiplantae</taxon>
        <taxon>Streptophyta</taxon>
        <taxon>Embryophyta</taxon>
        <taxon>Tracheophyta</taxon>
        <taxon>Spermatophyta</taxon>
        <taxon>Magnoliopsida</taxon>
        <taxon>Liliopsida</taxon>
        <taxon>Poales</taxon>
        <taxon>Poaceae</taxon>
        <taxon>PACMAD clade</taxon>
        <taxon>Arundinoideae</taxon>
        <taxon>Arundineae</taxon>
        <taxon>Arundo</taxon>
    </lineage>
</organism>
<dbReference type="AlphaFoldDB" id="A0A0A9AM08"/>
<reference evidence="1" key="1">
    <citation type="submission" date="2014-09" db="EMBL/GenBank/DDBJ databases">
        <authorList>
            <person name="Magalhaes I.L.F."/>
            <person name="Oliveira U."/>
            <person name="Santos F.R."/>
            <person name="Vidigal T.H.D.A."/>
            <person name="Brescovit A.D."/>
            <person name="Santos A.J."/>
        </authorList>
    </citation>
    <scope>NUCLEOTIDE SEQUENCE</scope>
    <source>
        <tissue evidence="1">Shoot tissue taken approximately 20 cm above the soil surface</tissue>
    </source>
</reference>
<sequence>MSIVCELDRQEQDIWIKSFQPSTAT</sequence>
<accession>A0A0A9AM08</accession>